<feature type="transmembrane region" description="Helical" evidence="7">
    <location>
        <begin position="262"/>
        <end position="285"/>
    </location>
</feature>
<dbReference type="PANTHER" id="PTHR30193:SF37">
    <property type="entry name" value="INNER MEMBRANE ABC TRANSPORTER PERMEASE PROTEIN YCJO"/>
    <property type="match status" value="1"/>
</dbReference>
<dbReference type="EMBL" id="RBZM01000005">
    <property type="protein sequence ID" value="RKP53963.1"/>
    <property type="molecule type" value="Genomic_DNA"/>
</dbReference>
<comment type="subcellular location">
    <subcellularLocation>
        <location evidence="1 7">Cell membrane</location>
        <topology evidence="1 7">Multi-pass membrane protein</topology>
    </subcellularLocation>
</comment>
<feature type="transmembrane region" description="Helical" evidence="7">
    <location>
        <begin position="200"/>
        <end position="221"/>
    </location>
</feature>
<evidence type="ECO:0000256" key="3">
    <source>
        <dbReference type="ARBA" id="ARBA00022475"/>
    </source>
</evidence>
<keyword evidence="2 7" id="KW-0813">Transport</keyword>
<dbReference type="InterPro" id="IPR000515">
    <property type="entry name" value="MetI-like"/>
</dbReference>
<dbReference type="PANTHER" id="PTHR30193">
    <property type="entry name" value="ABC TRANSPORTER PERMEASE PROTEIN"/>
    <property type="match status" value="1"/>
</dbReference>
<dbReference type="CDD" id="cd06261">
    <property type="entry name" value="TM_PBP2"/>
    <property type="match status" value="1"/>
</dbReference>
<evidence type="ECO:0000256" key="2">
    <source>
        <dbReference type="ARBA" id="ARBA00022448"/>
    </source>
</evidence>
<dbReference type="OrthoDB" id="9786413at2"/>
<dbReference type="PROSITE" id="PS50928">
    <property type="entry name" value="ABC_TM1"/>
    <property type="match status" value="1"/>
</dbReference>
<dbReference type="GO" id="GO:0005886">
    <property type="term" value="C:plasma membrane"/>
    <property type="evidence" value="ECO:0007669"/>
    <property type="project" value="UniProtKB-SubCell"/>
</dbReference>
<evidence type="ECO:0000313" key="9">
    <source>
        <dbReference type="EMBL" id="RKP53963.1"/>
    </source>
</evidence>
<reference evidence="9 10" key="1">
    <citation type="submission" date="2018-10" db="EMBL/GenBank/DDBJ databases">
        <title>Cohnella sp. M2MS4P-1, whole genome shotgun sequence.</title>
        <authorList>
            <person name="Tuo L."/>
        </authorList>
    </citation>
    <scope>NUCLEOTIDE SEQUENCE [LARGE SCALE GENOMIC DNA]</scope>
    <source>
        <strain evidence="9 10">M2MS4P-1</strain>
    </source>
</reference>
<keyword evidence="4 7" id="KW-0812">Transmembrane</keyword>
<keyword evidence="10" id="KW-1185">Reference proteome</keyword>
<comment type="caution">
    <text evidence="9">The sequence shown here is derived from an EMBL/GenBank/DDBJ whole genome shotgun (WGS) entry which is preliminary data.</text>
</comment>
<evidence type="ECO:0000256" key="4">
    <source>
        <dbReference type="ARBA" id="ARBA00022692"/>
    </source>
</evidence>
<evidence type="ECO:0000256" key="6">
    <source>
        <dbReference type="ARBA" id="ARBA00023136"/>
    </source>
</evidence>
<evidence type="ECO:0000259" key="8">
    <source>
        <dbReference type="PROSITE" id="PS50928"/>
    </source>
</evidence>
<feature type="transmembrane region" description="Helical" evidence="7">
    <location>
        <begin position="78"/>
        <end position="97"/>
    </location>
</feature>
<feature type="transmembrane region" description="Helical" evidence="7">
    <location>
        <begin position="154"/>
        <end position="179"/>
    </location>
</feature>
<evidence type="ECO:0000256" key="1">
    <source>
        <dbReference type="ARBA" id="ARBA00004651"/>
    </source>
</evidence>
<dbReference type="SUPFAM" id="SSF161098">
    <property type="entry name" value="MetI-like"/>
    <property type="match status" value="1"/>
</dbReference>
<keyword evidence="5 7" id="KW-1133">Transmembrane helix</keyword>
<gene>
    <name evidence="9" type="ORF">D7Z26_11260</name>
</gene>
<dbReference type="RefSeq" id="WP_120976910.1">
    <property type="nucleotide sequence ID" value="NZ_RBZM01000005.1"/>
</dbReference>
<evidence type="ECO:0000256" key="7">
    <source>
        <dbReference type="RuleBase" id="RU363032"/>
    </source>
</evidence>
<feature type="transmembrane region" description="Helical" evidence="7">
    <location>
        <begin position="109"/>
        <end position="128"/>
    </location>
</feature>
<dbReference type="AlphaFoldDB" id="A0A494XTI7"/>
<sequence>MELLKRTIRREFWYVLFLIPGVLLFTLAVIVPLITGGRYSFTNWDGISRKLTYIGWDNYVHAVRDPDMWTALGNTFKYAIILTILVNILALLFALLLDSYLPLKNLFRTVFFLPSIISVVLAGFVWSYNYSQGFPKLLAYFGLDVTSPLGNPDYALFGLIVIAVWQGIGSPMIIYIAGLQGIPGELLESARIDGAGAFHVLRNVTLPLLAPSITINMLLVLTGSLKVFDLVLVTTNGGPGFATEVITTFVYKTAFSSFKAGYGMALSMIFFVILVIVTVVQVSIFRKREVDL</sequence>
<keyword evidence="3" id="KW-1003">Cell membrane</keyword>
<dbReference type="InterPro" id="IPR051393">
    <property type="entry name" value="ABC_transporter_permease"/>
</dbReference>
<name>A0A494XTI7_9BACL</name>
<protein>
    <submittedName>
        <fullName evidence="9">Sugar ABC transporter permease</fullName>
    </submittedName>
</protein>
<dbReference type="Gene3D" id="1.10.3720.10">
    <property type="entry name" value="MetI-like"/>
    <property type="match status" value="1"/>
</dbReference>
<evidence type="ECO:0000313" key="10">
    <source>
        <dbReference type="Proteomes" id="UP000282076"/>
    </source>
</evidence>
<proteinExistence type="inferred from homology"/>
<dbReference type="Proteomes" id="UP000282076">
    <property type="component" value="Unassembled WGS sequence"/>
</dbReference>
<feature type="transmembrane region" description="Helical" evidence="7">
    <location>
        <begin position="12"/>
        <end position="34"/>
    </location>
</feature>
<dbReference type="GO" id="GO:0055085">
    <property type="term" value="P:transmembrane transport"/>
    <property type="evidence" value="ECO:0007669"/>
    <property type="project" value="InterPro"/>
</dbReference>
<evidence type="ECO:0000256" key="5">
    <source>
        <dbReference type="ARBA" id="ARBA00022989"/>
    </source>
</evidence>
<accession>A0A494XTI7</accession>
<organism evidence="9 10">
    <name type="scientific">Cohnella endophytica</name>
    <dbReference type="NCBI Taxonomy" id="2419778"/>
    <lineage>
        <taxon>Bacteria</taxon>
        <taxon>Bacillati</taxon>
        <taxon>Bacillota</taxon>
        <taxon>Bacilli</taxon>
        <taxon>Bacillales</taxon>
        <taxon>Paenibacillaceae</taxon>
        <taxon>Cohnella</taxon>
    </lineage>
</organism>
<keyword evidence="6 7" id="KW-0472">Membrane</keyword>
<feature type="domain" description="ABC transmembrane type-1" evidence="8">
    <location>
        <begin position="72"/>
        <end position="281"/>
    </location>
</feature>
<dbReference type="InterPro" id="IPR035906">
    <property type="entry name" value="MetI-like_sf"/>
</dbReference>
<comment type="similarity">
    <text evidence="7">Belongs to the binding-protein-dependent transport system permease family.</text>
</comment>
<dbReference type="Pfam" id="PF00528">
    <property type="entry name" value="BPD_transp_1"/>
    <property type="match status" value="1"/>
</dbReference>